<reference evidence="9" key="1">
    <citation type="submission" date="2010-07" db="EMBL/GenBank/DDBJ databases">
        <title>The genome sequence of Gaeumannomyces graminis var. tritici strain R3-111a-1.</title>
        <authorList>
            <consortium name="The Broad Institute Genome Sequencing Platform"/>
            <person name="Ma L.-J."/>
            <person name="Dead R."/>
            <person name="Young S."/>
            <person name="Zeng Q."/>
            <person name="Koehrsen M."/>
            <person name="Alvarado L."/>
            <person name="Berlin A."/>
            <person name="Chapman S.B."/>
            <person name="Chen Z."/>
            <person name="Freedman E."/>
            <person name="Gellesch M."/>
            <person name="Goldberg J."/>
            <person name="Griggs A."/>
            <person name="Gujja S."/>
            <person name="Heilman E.R."/>
            <person name="Heiman D."/>
            <person name="Hepburn T."/>
            <person name="Howarth C."/>
            <person name="Jen D."/>
            <person name="Larson L."/>
            <person name="Mehta T."/>
            <person name="Neiman D."/>
            <person name="Pearson M."/>
            <person name="Roberts A."/>
            <person name="Saif S."/>
            <person name="Shea T."/>
            <person name="Shenoy N."/>
            <person name="Sisk P."/>
            <person name="Stolte C."/>
            <person name="Sykes S."/>
            <person name="Walk T."/>
            <person name="White J."/>
            <person name="Yandava C."/>
            <person name="Haas B."/>
            <person name="Nusbaum C."/>
            <person name="Birren B."/>
        </authorList>
    </citation>
    <scope>NUCLEOTIDE SEQUENCE [LARGE SCALE GENOMIC DNA]</scope>
    <source>
        <strain evidence="9">R3-111a-1</strain>
    </source>
</reference>
<evidence type="ECO:0000256" key="5">
    <source>
        <dbReference type="RuleBase" id="RU364055"/>
    </source>
</evidence>
<dbReference type="GeneID" id="20346870"/>
<keyword evidence="3 5" id="KW-0809">Transit peptide</keyword>
<dbReference type="InterPro" id="IPR033753">
    <property type="entry name" value="GCV_H/Fam206"/>
</dbReference>
<dbReference type="CDD" id="cd06848">
    <property type="entry name" value="GCS_H"/>
    <property type="match status" value="1"/>
</dbReference>
<reference evidence="7" key="3">
    <citation type="submission" date="2010-09" db="EMBL/GenBank/DDBJ databases">
        <title>Annotation of Gaeumannomyces graminis var. tritici R3-111a-1.</title>
        <authorList>
            <consortium name="The Broad Institute Genome Sequencing Platform"/>
            <person name="Ma L.-J."/>
            <person name="Dead R."/>
            <person name="Young S.K."/>
            <person name="Zeng Q."/>
            <person name="Gargeya S."/>
            <person name="Fitzgerald M."/>
            <person name="Haas B."/>
            <person name="Abouelleil A."/>
            <person name="Alvarado L."/>
            <person name="Arachchi H.M."/>
            <person name="Berlin A."/>
            <person name="Brown A."/>
            <person name="Chapman S.B."/>
            <person name="Chen Z."/>
            <person name="Dunbar C."/>
            <person name="Freedman E."/>
            <person name="Gearin G."/>
            <person name="Gellesch M."/>
            <person name="Goldberg J."/>
            <person name="Griggs A."/>
            <person name="Gujja S."/>
            <person name="Heiman D."/>
            <person name="Howarth C."/>
            <person name="Larson L."/>
            <person name="Lui A."/>
            <person name="MacDonald P.J.P."/>
            <person name="Mehta T."/>
            <person name="Montmayeur A."/>
            <person name="Murphy C."/>
            <person name="Neiman D."/>
            <person name="Pearson M."/>
            <person name="Priest M."/>
            <person name="Roberts A."/>
            <person name="Saif S."/>
            <person name="Shea T."/>
            <person name="Shenoy N."/>
            <person name="Sisk P."/>
            <person name="Stolte C."/>
            <person name="Sykes S."/>
            <person name="Yandava C."/>
            <person name="Wortman J."/>
            <person name="Nusbaum C."/>
            <person name="Birren B."/>
        </authorList>
    </citation>
    <scope>NUCLEOTIDE SEQUENCE</scope>
    <source>
        <strain evidence="7">R3-111a-1</strain>
    </source>
</reference>
<comment type="cofactor">
    <cofactor evidence="5">
        <name>(R)-lipoate</name>
        <dbReference type="ChEBI" id="CHEBI:83088"/>
    </cofactor>
    <text evidence="5">Binds 1 lipoyl cofactor covalently.</text>
</comment>
<feature type="domain" description="Lipoyl-binding" evidence="6">
    <location>
        <begin position="63"/>
        <end position="149"/>
    </location>
</feature>
<gene>
    <name evidence="8" type="primary">20346870</name>
    <name evidence="7" type="ORF">GGTG_06412</name>
</gene>
<dbReference type="InterPro" id="IPR003016">
    <property type="entry name" value="2-oxoA_DH_lipoyl-BS"/>
</dbReference>
<dbReference type="InterPro" id="IPR017453">
    <property type="entry name" value="GCV_H_sub"/>
</dbReference>
<dbReference type="HOGENOM" id="CLU_097408_1_2_1"/>
<evidence type="ECO:0000313" key="7">
    <source>
        <dbReference type="EMBL" id="EJT76493.1"/>
    </source>
</evidence>
<evidence type="ECO:0000259" key="6">
    <source>
        <dbReference type="PROSITE" id="PS50968"/>
    </source>
</evidence>
<reference evidence="7" key="2">
    <citation type="submission" date="2010-07" db="EMBL/GenBank/DDBJ databases">
        <authorList>
            <consortium name="The Broad Institute Genome Sequencing Platform"/>
            <consortium name="Broad Institute Genome Sequencing Center for Infectious Disease"/>
            <person name="Ma L.-J."/>
            <person name="Dead R."/>
            <person name="Young S."/>
            <person name="Zeng Q."/>
            <person name="Koehrsen M."/>
            <person name="Alvarado L."/>
            <person name="Berlin A."/>
            <person name="Chapman S.B."/>
            <person name="Chen Z."/>
            <person name="Freedman E."/>
            <person name="Gellesch M."/>
            <person name="Goldberg J."/>
            <person name="Griggs A."/>
            <person name="Gujja S."/>
            <person name="Heilman E.R."/>
            <person name="Heiman D."/>
            <person name="Hepburn T."/>
            <person name="Howarth C."/>
            <person name="Jen D."/>
            <person name="Larson L."/>
            <person name="Mehta T."/>
            <person name="Neiman D."/>
            <person name="Pearson M."/>
            <person name="Roberts A."/>
            <person name="Saif S."/>
            <person name="Shea T."/>
            <person name="Shenoy N."/>
            <person name="Sisk P."/>
            <person name="Stolte C."/>
            <person name="Sykes S."/>
            <person name="Walk T."/>
            <person name="White J."/>
            <person name="Yandava C."/>
            <person name="Haas B."/>
            <person name="Nusbaum C."/>
            <person name="Birren B."/>
        </authorList>
    </citation>
    <scope>NUCLEOTIDE SEQUENCE</scope>
    <source>
        <strain evidence="7">R3-111a-1</strain>
    </source>
</reference>
<dbReference type="InterPro" id="IPR002930">
    <property type="entry name" value="GCV_H"/>
</dbReference>
<name>J3NYR0_GAET3</name>
<reference evidence="8" key="5">
    <citation type="submission" date="2018-04" db="UniProtKB">
        <authorList>
            <consortium name="EnsemblFungi"/>
        </authorList>
    </citation>
    <scope>IDENTIFICATION</scope>
    <source>
        <strain evidence="8">R3-111a-1</strain>
    </source>
</reference>
<comment type="function">
    <text evidence="5">The H protein shuttles the methylamine group of glycine from the P protein to the T protein.</text>
</comment>
<dbReference type="GO" id="GO:0005739">
    <property type="term" value="C:mitochondrion"/>
    <property type="evidence" value="ECO:0007669"/>
    <property type="project" value="UniProtKB-SubCell"/>
</dbReference>
<dbReference type="eggNOG" id="KOG3373">
    <property type="taxonomic scope" value="Eukaryota"/>
</dbReference>
<reference evidence="8" key="4">
    <citation type="journal article" date="2015" name="G3 (Bethesda)">
        <title>Genome sequences of three phytopathogenic species of the Magnaporthaceae family of fungi.</title>
        <authorList>
            <person name="Okagaki L.H."/>
            <person name="Nunes C.C."/>
            <person name="Sailsbery J."/>
            <person name="Clay B."/>
            <person name="Brown D."/>
            <person name="John T."/>
            <person name="Oh Y."/>
            <person name="Young N."/>
            <person name="Fitzgerald M."/>
            <person name="Haas B.J."/>
            <person name="Zeng Q."/>
            <person name="Young S."/>
            <person name="Adiconis X."/>
            <person name="Fan L."/>
            <person name="Levin J.Z."/>
            <person name="Mitchell T.K."/>
            <person name="Okubara P.A."/>
            <person name="Farman M.L."/>
            <person name="Kohn L.M."/>
            <person name="Birren B."/>
            <person name="Ma L.-J."/>
            <person name="Dean R.A."/>
        </authorList>
    </citation>
    <scope>NUCLEOTIDE SEQUENCE</scope>
    <source>
        <strain evidence="8">R3-111a-1</strain>
    </source>
</reference>
<evidence type="ECO:0000313" key="9">
    <source>
        <dbReference type="Proteomes" id="UP000006039"/>
    </source>
</evidence>
<evidence type="ECO:0000256" key="2">
    <source>
        <dbReference type="ARBA" id="ARBA00022823"/>
    </source>
</evidence>
<dbReference type="STRING" id="644352.J3NYR0"/>
<dbReference type="GO" id="GO:0019464">
    <property type="term" value="P:glycine decarboxylation via glycine cleavage system"/>
    <property type="evidence" value="ECO:0007669"/>
    <property type="project" value="UniProtKB-UniRule"/>
</dbReference>
<dbReference type="SUPFAM" id="SSF51230">
    <property type="entry name" value="Single hybrid motif"/>
    <property type="match status" value="1"/>
</dbReference>
<dbReference type="GO" id="GO:0009249">
    <property type="term" value="P:protein lipoylation"/>
    <property type="evidence" value="ECO:0007669"/>
    <property type="project" value="EnsemblFungi"/>
</dbReference>
<dbReference type="HAMAP" id="MF_00272">
    <property type="entry name" value="GcvH"/>
    <property type="match status" value="1"/>
</dbReference>
<dbReference type="GO" id="GO:0006730">
    <property type="term" value="P:one-carbon metabolic process"/>
    <property type="evidence" value="ECO:0007669"/>
    <property type="project" value="EnsemblFungi"/>
</dbReference>
<evidence type="ECO:0000256" key="4">
    <source>
        <dbReference type="PIRSR" id="PIRSR617453-50"/>
    </source>
</evidence>
<dbReference type="PANTHER" id="PTHR11715">
    <property type="entry name" value="GLYCINE CLEAVAGE SYSTEM H PROTEIN"/>
    <property type="match status" value="1"/>
</dbReference>
<dbReference type="InterPro" id="IPR000089">
    <property type="entry name" value="Biotin_lipoyl"/>
</dbReference>
<feature type="modified residue" description="N6-lipoyllysine" evidence="4">
    <location>
        <position position="104"/>
    </location>
</feature>
<sequence>MASIARCLRSARPAVAPILPRPAPALATARFGAIRRFSATAQNPIKRYTKYHEWIDISADKKTGVIGISEYAAEALGDVVYVELPEVGKAVQQGDTVGAVESVKSAADINSPVSCKVTHVNQLLEEAPGTINKVPEDDSHGGGWVAKVEVDEQGIKDLDSLMDAEAYKAFTATEEH</sequence>
<dbReference type="FunCoup" id="J3NYR0">
    <property type="interactions" value="844"/>
</dbReference>
<dbReference type="GO" id="GO:0005960">
    <property type="term" value="C:glycine cleavage complex"/>
    <property type="evidence" value="ECO:0007669"/>
    <property type="project" value="UniProtKB-UniRule"/>
</dbReference>
<dbReference type="NCBIfam" id="NF002270">
    <property type="entry name" value="PRK01202.1"/>
    <property type="match status" value="1"/>
</dbReference>
<comment type="similarity">
    <text evidence="1 5">Belongs to the GcvH family.</text>
</comment>
<dbReference type="AlphaFoldDB" id="J3NYR0"/>
<dbReference type="VEuPathDB" id="FungiDB:GGTG_06412"/>
<evidence type="ECO:0000256" key="1">
    <source>
        <dbReference type="ARBA" id="ARBA00009249"/>
    </source>
</evidence>
<proteinExistence type="inferred from homology"/>
<keyword evidence="5" id="KW-0496">Mitochondrion</keyword>
<keyword evidence="2 4" id="KW-0450">Lipoyl</keyword>
<dbReference type="PANTHER" id="PTHR11715:SF3">
    <property type="entry name" value="GLYCINE CLEAVAGE SYSTEM H PROTEIN-RELATED"/>
    <property type="match status" value="1"/>
</dbReference>
<dbReference type="EnsemblFungi" id="EJT76493">
    <property type="protein sequence ID" value="EJT76493"/>
    <property type="gene ID" value="GGTG_06412"/>
</dbReference>
<dbReference type="PROSITE" id="PS50968">
    <property type="entry name" value="BIOTINYL_LIPOYL"/>
    <property type="match status" value="1"/>
</dbReference>
<dbReference type="EMBL" id="GL385397">
    <property type="protein sequence ID" value="EJT76493.1"/>
    <property type="molecule type" value="Genomic_DNA"/>
</dbReference>
<comment type="subunit">
    <text evidence="5">The glycine cleavage system is composed of four proteins: P, T, L and H.</text>
</comment>
<organism evidence="7">
    <name type="scientific">Gaeumannomyces tritici (strain R3-111a-1)</name>
    <name type="common">Wheat and barley take-all root rot fungus</name>
    <name type="synonym">Gaeumannomyces graminis var. tritici</name>
    <dbReference type="NCBI Taxonomy" id="644352"/>
    <lineage>
        <taxon>Eukaryota</taxon>
        <taxon>Fungi</taxon>
        <taxon>Dikarya</taxon>
        <taxon>Ascomycota</taxon>
        <taxon>Pezizomycotina</taxon>
        <taxon>Sordariomycetes</taxon>
        <taxon>Sordariomycetidae</taxon>
        <taxon>Magnaporthales</taxon>
        <taxon>Magnaporthaceae</taxon>
        <taxon>Gaeumannomyces</taxon>
    </lineage>
</organism>
<evidence type="ECO:0000256" key="3">
    <source>
        <dbReference type="ARBA" id="ARBA00022946"/>
    </source>
</evidence>
<protein>
    <recommendedName>
        <fullName evidence="5">Glycine cleavage system H protein</fullName>
    </recommendedName>
</protein>
<keyword evidence="9" id="KW-1185">Reference proteome</keyword>
<dbReference type="RefSeq" id="XP_009222493.1">
    <property type="nucleotide sequence ID" value="XM_009224229.1"/>
</dbReference>
<evidence type="ECO:0000313" key="8">
    <source>
        <dbReference type="EnsemblFungi" id="EJT76493"/>
    </source>
</evidence>
<dbReference type="Proteomes" id="UP000006039">
    <property type="component" value="Unassembled WGS sequence"/>
</dbReference>
<dbReference type="OrthoDB" id="10264154at2759"/>
<dbReference type="NCBIfam" id="TIGR00527">
    <property type="entry name" value="gcvH"/>
    <property type="match status" value="1"/>
</dbReference>
<comment type="subcellular location">
    <subcellularLocation>
        <location evidence="5">Mitochondrion</location>
    </subcellularLocation>
</comment>
<dbReference type="InterPro" id="IPR011053">
    <property type="entry name" value="Single_hybrid_motif"/>
</dbReference>
<dbReference type="Pfam" id="PF01597">
    <property type="entry name" value="GCV_H"/>
    <property type="match status" value="1"/>
</dbReference>
<dbReference type="GO" id="GO:0031405">
    <property type="term" value="F:lipoic acid binding"/>
    <property type="evidence" value="ECO:0007669"/>
    <property type="project" value="EnsemblFungi"/>
</dbReference>
<dbReference type="PROSITE" id="PS00189">
    <property type="entry name" value="LIPOYL"/>
    <property type="match status" value="1"/>
</dbReference>
<accession>J3NYR0</accession>
<dbReference type="Gene3D" id="2.40.50.100">
    <property type="match status" value="1"/>
</dbReference>